<feature type="chain" id="PRO_5042908066" evidence="1">
    <location>
        <begin position="24"/>
        <end position="240"/>
    </location>
</feature>
<dbReference type="Proteomes" id="UP001301958">
    <property type="component" value="Unassembled WGS sequence"/>
</dbReference>
<dbReference type="EMBL" id="MU865413">
    <property type="protein sequence ID" value="KAK4223823.1"/>
    <property type="molecule type" value="Genomic_DNA"/>
</dbReference>
<accession>A0AAN7BID5</accession>
<keyword evidence="1" id="KW-0732">Signal</keyword>
<gene>
    <name evidence="2" type="ORF">QBC38DRAFT_486869</name>
</gene>
<dbReference type="AlphaFoldDB" id="A0AAN7BID5"/>
<name>A0AAN7BID5_9PEZI</name>
<organism evidence="2 3">
    <name type="scientific">Podospora fimiseda</name>
    <dbReference type="NCBI Taxonomy" id="252190"/>
    <lineage>
        <taxon>Eukaryota</taxon>
        <taxon>Fungi</taxon>
        <taxon>Dikarya</taxon>
        <taxon>Ascomycota</taxon>
        <taxon>Pezizomycotina</taxon>
        <taxon>Sordariomycetes</taxon>
        <taxon>Sordariomycetidae</taxon>
        <taxon>Sordariales</taxon>
        <taxon>Podosporaceae</taxon>
        <taxon>Podospora</taxon>
    </lineage>
</organism>
<keyword evidence="3" id="KW-1185">Reference proteome</keyword>
<reference evidence="2" key="2">
    <citation type="submission" date="2023-05" db="EMBL/GenBank/DDBJ databases">
        <authorList>
            <consortium name="Lawrence Berkeley National Laboratory"/>
            <person name="Steindorff A."/>
            <person name="Hensen N."/>
            <person name="Bonometti L."/>
            <person name="Westerberg I."/>
            <person name="Brannstrom I.O."/>
            <person name="Guillou S."/>
            <person name="Cros-Aarteil S."/>
            <person name="Calhoun S."/>
            <person name="Haridas S."/>
            <person name="Kuo A."/>
            <person name="Mondo S."/>
            <person name="Pangilinan J."/>
            <person name="Riley R."/>
            <person name="Labutti K."/>
            <person name="Andreopoulos B."/>
            <person name="Lipzen A."/>
            <person name="Chen C."/>
            <person name="Yanf M."/>
            <person name="Daum C."/>
            <person name="Ng V."/>
            <person name="Clum A."/>
            <person name="Ohm R."/>
            <person name="Martin F."/>
            <person name="Silar P."/>
            <person name="Natvig D."/>
            <person name="Lalanne C."/>
            <person name="Gautier V."/>
            <person name="Ament-Velasquez S.L."/>
            <person name="Kruys A."/>
            <person name="Hutchinson M.I."/>
            <person name="Powell A.J."/>
            <person name="Barry K."/>
            <person name="Miller A.N."/>
            <person name="Grigoriev I.V."/>
            <person name="Debuchy R."/>
            <person name="Gladieux P."/>
            <person name="Thoren M.H."/>
            <person name="Johannesson H."/>
        </authorList>
    </citation>
    <scope>NUCLEOTIDE SEQUENCE</scope>
    <source>
        <strain evidence="2">CBS 990.96</strain>
    </source>
</reference>
<evidence type="ECO:0000313" key="2">
    <source>
        <dbReference type="EMBL" id="KAK4223823.1"/>
    </source>
</evidence>
<comment type="caution">
    <text evidence="2">The sequence shown here is derived from an EMBL/GenBank/DDBJ whole genome shotgun (WGS) entry which is preliminary data.</text>
</comment>
<protein>
    <submittedName>
        <fullName evidence="2">Uncharacterized protein</fullName>
    </submittedName>
</protein>
<evidence type="ECO:0000256" key="1">
    <source>
        <dbReference type="SAM" id="SignalP"/>
    </source>
</evidence>
<evidence type="ECO:0000313" key="3">
    <source>
        <dbReference type="Proteomes" id="UP001301958"/>
    </source>
</evidence>
<sequence length="240" mass="26077">MTLSTVKKLFIIALGTLVTSIAARDIRFHVDGGCYDTAYNDCQDAAAGQCCTAGSPFCAYVECYACELGNDVYSFNRASCTGGATNSCREGADAHCCIGAGNGNTCAGNWEVGGGRKKARFGRMAESSESSTNRDVMNEVLKKKDEECKAPAHNATAFTTGPGGIKPVDLKDCEVILKPNRMGFKNRKGKMIEIHIPTGTYERALELFRAENWEELEKFPAYTGQKYTAADYIIQKKPQD</sequence>
<reference evidence="2" key="1">
    <citation type="journal article" date="2023" name="Mol. Phylogenet. Evol.">
        <title>Genome-scale phylogeny and comparative genomics of the fungal order Sordariales.</title>
        <authorList>
            <person name="Hensen N."/>
            <person name="Bonometti L."/>
            <person name="Westerberg I."/>
            <person name="Brannstrom I.O."/>
            <person name="Guillou S."/>
            <person name="Cros-Aarteil S."/>
            <person name="Calhoun S."/>
            <person name="Haridas S."/>
            <person name="Kuo A."/>
            <person name="Mondo S."/>
            <person name="Pangilinan J."/>
            <person name="Riley R."/>
            <person name="LaButti K."/>
            <person name="Andreopoulos B."/>
            <person name="Lipzen A."/>
            <person name="Chen C."/>
            <person name="Yan M."/>
            <person name="Daum C."/>
            <person name="Ng V."/>
            <person name="Clum A."/>
            <person name="Steindorff A."/>
            <person name="Ohm R.A."/>
            <person name="Martin F."/>
            <person name="Silar P."/>
            <person name="Natvig D.O."/>
            <person name="Lalanne C."/>
            <person name="Gautier V."/>
            <person name="Ament-Velasquez S.L."/>
            <person name="Kruys A."/>
            <person name="Hutchinson M.I."/>
            <person name="Powell A.J."/>
            <person name="Barry K."/>
            <person name="Miller A.N."/>
            <person name="Grigoriev I.V."/>
            <person name="Debuchy R."/>
            <person name="Gladieux P."/>
            <person name="Hiltunen Thoren M."/>
            <person name="Johannesson H."/>
        </authorList>
    </citation>
    <scope>NUCLEOTIDE SEQUENCE</scope>
    <source>
        <strain evidence="2">CBS 990.96</strain>
    </source>
</reference>
<feature type="signal peptide" evidence="1">
    <location>
        <begin position="1"/>
        <end position="23"/>
    </location>
</feature>
<proteinExistence type="predicted"/>